<reference evidence="4" key="1">
    <citation type="journal article" date="2019" name="Toxins">
        <title>Detection of Abrin-Like and Prepropulchellin-Like Toxin Genes and Transcripts Using Whole Genome Sequencing and Full-Length Transcript Sequencing of Abrus precatorius.</title>
        <authorList>
            <person name="Hovde B.T."/>
            <person name="Daligault H.E."/>
            <person name="Hanschen E.R."/>
            <person name="Kunde Y.A."/>
            <person name="Johnson M.B."/>
            <person name="Starkenburg S.R."/>
            <person name="Johnson S.L."/>
        </authorList>
    </citation>
    <scope>NUCLEOTIDE SEQUENCE [LARGE SCALE GENOMIC DNA]</scope>
</reference>
<dbReference type="GO" id="GO:0006260">
    <property type="term" value="P:DNA replication"/>
    <property type="evidence" value="ECO:0007669"/>
    <property type="project" value="TreeGrafter"/>
</dbReference>
<comment type="similarity">
    <text evidence="1">Belongs to the KIN17 family.</text>
</comment>
<dbReference type="GO" id="GO:0006974">
    <property type="term" value="P:DNA damage response"/>
    <property type="evidence" value="ECO:0007669"/>
    <property type="project" value="TreeGrafter"/>
</dbReference>
<dbReference type="Proteomes" id="UP000694853">
    <property type="component" value="Unplaced"/>
</dbReference>
<dbReference type="Pfam" id="PF10357">
    <property type="entry name" value="WH_KIN17"/>
    <property type="match status" value="1"/>
</dbReference>
<evidence type="ECO:0000313" key="4">
    <source>
        <dbReference type="Proteomes" id="UP000694853"/>
    </source>
</evidence>
<sequence length="347" mass="40400">MGKNEFLTPKAIANRIKAKGLQKLRWYCQMCQKQCRDENGFKCHCMSEGHQRQMQIFGQNPYRIVEGYSEEFERAFLEHMKRSHRFSRVAATVVYNEYINDRHHIHMNSTQWATLTEFVKYLGRTGKYEEKQEKEIRKQIEKAEQLMQLPPSESDQPSQVDFSRELNMENGVKVGFSLGSSARPVTKEKREEASKVMFDEIDEGKNEERNPRNNLKRKESGGGKSILDEMMREEEKKKEKINRKDYWLHEGIVVKGVVQKVIDKYVGEIEMLESKHVLRVDQAELETVIPQVGGRVKIVNGAYRGSMARLLGVDTDHFSAKVQIEKGPYDGRILKAMEYEDICRVAQ</sequence>
<dbReference type="PANTHER" id="PTHR12805">
    <property type="entry name" value="KIN17 KIN, ANTIGENIC DETERMINANT OF RECA PROTEIN HOMOLOG"/>
    <property type="match status" value="1"/>
</dbReference>
<evidence type="ECO:0000256" key="2">
    <source>
        <dbReference type="SAM" id="MobiDB-lite"/>
    </source>
</evidence>
<dbReference type="SMART" id="SM01253">
    <property type="entry name" value="Kin17_mid"/>
    <property type="match status" value="1"/>
</dbReference>
<dbReference type="Gene3D" id="1.10.10.2030">
    <property type="entry name" value="DNA/RNA-binding protein Kin17, conserved domain"/>
    <property type="match status" value="1"/>
</dbReference>
<dbReference type="SUPFAM" id="SSF57667">
    <property type="entry name" value="beta-beta-alpha zinc fingers"/>
    <property type="match status" value="1"/>
</dbReference>
<reference evidence="5" key="2">
    <citation type="submission" date="2025-08" db="UniProtKB">
        <authorList>
            <consortium name="RefSeq"/>
        </authorList>
    </citation>
    <scope>IDENTIFICATION</scope>
    <source>
        <tissue evidence="5">Young leaves</tissue>
    </source>
</reference>
<dbReference type="CDD" id="cd13155">
    <property type="entry name" value="KOW_KIN17"/>
    <property type="match status" value="1"/>
</dbReference>
<dbReference type="Gene3D" id="2.30.30.140">
    <property type="match status" value="1"/>
</dbReference>
<evidence type="ECO:0000259" key="3">
    <source>
        <dbReference type="SMART" id="SM01253"/>
    </source>
</evidence>
<dbReference type="RefSeq" id="XP_027331539.1">
    <property type="nucleotide sequence ID" value="XM_027475738.1"/>
</dbReference>
<dbReference type="FunFam" id="2.30.30.30:FF:000021">
    <property type="entry name" value="DNA/RNA-binding protein KIN17, putative"/>
    <property type="match status" value="1"/>
</dbReference>
<dbReference type="AlphaFoldDB" id="A0A8B8JJV6"/>
<dbReference type="PANTHER" id="PTHR12805:SF0">
    <property type="entry name" value="DNA_RNA-BINDING PROTEIN KIN17"/>
    <property type="match status" value="1"/>
</dbReference>
<dbReference type="GO" id="GO:0003690">
    <property type="term" value="F:double-stranded DNA binding"/>
    <property type="evidence" value="ECO:0007669"/>
    <property type="project" value="TreeGrafter"/>
</dbReference>
<accession>A0A8B8JJV6</accession>
<dbReference type="GeneID" id="113846954"/>
<dbReference type="InterPro" id="IPR037321">
    <property type="entry name" value="KIN17-like"/>
</dbReference>
<evidence type="ECO:0000313" key="5">
    <source>
        <dbReference type="RefSeq" id="XP_027331539.1"/>
    </source>
</evidence>
<feature type="region of interest" description="Disordered" evidence="2">
    <location>
        <begin position="200"/>
        <end position="228"/>
    </location>
</feature>
<dbReference type="InterPro" id="IPR038254">
    <property type="entry name" value="KIN17_WH-like_sf"/>
</dbReference>
<dbReference type="InterPro" id="IPR041995">
    <property type="entry name" value="KOW_KIN17"/>
</dbReference>
<organism evidence="4 5">
    <name type="scientific">Abrus precatorius</name>
    <name type="common">Indian licorice</name>
    <name type="synonym">Glycine abrus</name>
    <dbReference type="NCBI Taxonomy" id="3816"/>
    <lineage>
        <taxon>Eukaryota</taxon>
        <taxon>Viridiplantae</taxon>
        <taxon>Streptophyta</taxon>
        <taxon>Embryophyta</taxon>
        <taxon>Tracheophyta</taxon>
        <taxon>Spermatophyta</taxon>
        <taxon>Magnoliopsida</taxon>
        <taxon>eudicotyledons</taxon>
        <taxon>Gunneridae</taxon>
        <taxon>Pentapetalae</taxon>
        <taxon>rosids</taxon>
        <taxon>fabids</taxon>
        <taxon>Fabales</taxon>
        <taxon>Fabaceae</taxon>
        <taxon>Papilionoideae</taxon>
        <taxon>50 kb inversion clade</taxon>
        <taxon>NPAAA clade</taxon>
        <taxon>indigoferoid/millettioid clade</taxon>
        <taxon>Abreae</taxon>
        <taxon>Abrus</taxon>
    </lineage>
</organism>
<dbReference type="Pfam" id="PF18131">
    <property type="entry name" value="KN17_SH3"/>
    <property type="match status" value="1"/>
</dbReference>
<name>A0A8B8JJV6_ABRPR</name>
<protein>
    <submittedName>
        <fullName evidence="5">KIN17-like protein isoform X2</fullName>
    </submittedName>
</protein>
<dbReference type="Gene3D" id="2.30.30.30">
    <property type="match status" value="1"/>
</dbReference>
<feature type="domain" description="DNA/RNA-binding protein Kin17 WH-like" evidence="3">
    <location>
        <begin position="52"/>
        <end position="141"/>
    </location>
</feature>
<gene>
    <name evidence="5" type="primary">LOC113846954</name>
</gene>
<proteinExistence type="inferred from homology"/>
<dbReference type="Pfam" id="PF25095">
    <property type="entry name" value="C2H2-zf_KIN17"/>
    <property type="match status" value="1"/>
</dbReference>
<dbReference type="Pfam" id="PF25092">
    <property type="entry name" value="SH3_KIN17_C"/>
    <property type="match status" value="1"/>
</dbReference>
<dbReference type="InterPro" id="IPR014722">
    <property type="entry name" value="Rib_uL2_dom2"/>
</dbReference>
<dbReference type="GO" id="GO:0005634">
    <property type="term" value="C:nucleus"/>
    <property type="evidence" value="ECO:0007669"/>
    <property type="project" value="TreeGrafter"/>
</dbReference>
<dbReference type="InterPro" id="IPR041330">
    <property type="entry name" value="KN17_SH3"/>
</dbReference>
<evidence type="ECO:0000256" key="1">
    <source>
        <dbReference type="ARBA" id="ARBA00008517"/>
    </source>
</evidence>
<dbReference type="InterPro" id="IPR019447">
    <property type="entry name" value="DNA/RNA-bd_Kin17_WH-like_dom"/>
</dbReference>
<dbReference type="InterPro" id="IPR036236">
    <property type="entry name" value="Znf_C2H2_sf"/>
</dbReference>
<keyword evidence="4" id="KW-1185">Reference proteome</keyword>
<dbReference type="InterPro" id="IPR056767">
    <property type="entry name" value="C2H2-Znf_KIN17"/>
</dbReference>